<feature type="region of interest" description="Disordered" evidence="2">
    <location>
        <begin position="223"/>
        <end position="305"/>
    </location>
</feature>
<reference evidence="3 4" key="1">
    <citation type="submission" date="2018-09" db="EMBL/GenBank/DDBJ databases">
        <title>Nocardia yunnanensis sp. nov., an actinomycete isolated from a soil sample.</title>
        <authorList>
            <person name="Zhang J."/>
        </authorList>
    </citation>
    <scope>NUCLEOTIDE SEQUENCE [LARGE SCALE GENOMIC DNA]</scope>
    <source>
        <strain evidence="3 4">CFHS0054</strain>
    </source>
</reference>
<dbReference type="OrthoDB" id="4570403at2"/>
<feature type="coiled-coil region" evidence="1">
    <location>
        <begin position="161"/>
        <end position="214"/>
    </location>
</feature>
<dbReference type="AlphaFoldDB" id="A0A386ZMU5"/>
<keyword evidence="4" id="KW-1185">Reference proteome</keyword>
<proteinExistence type="predicted"/>
<evidence type="ECO:0000313" key="4">
    <source>
        <dbReference type="Proteomes" id="UP000267164"/>
    </source>
</evidence>
<dbReference type="Proteomes" id="UP000267164">
    <property type="component" value="Chromosome"/>
</dbReference>
<accession>A0A386ZMU5</accession>
<dbReference type="EMBL" id="CP032568">
    <property type="protein sequence ID" value="AYF78019.1"/>
    <property type="molecule type" value="Genomic_DNA"/>
</dbReference>
<sequence>MSGNEVDEAARNWPQLMALFLQMVGRIQRASADGSIRLSRTEYKQFVSEFRDAQKLLTHQIDTTRAWYQARTEEYQRESRAAAARANAGASAEEQANATAYLSGLRAGIEHTIHDTVLTAEQRGQVVQALNAVDADPGKPVPRNMFGPVSGKAAVQARHAAAESEQRVTAHREQRAAAAEQAAIPATAGAAEMQRQAAKRFDELSKRIEQLEQRLAVLVPRETATAATTNGHAKPRATQNAETTARQHNGQAQPRTEEQAQQQPSDGAAAAHDPAAQAESPDPGHQPQTSAAAAAEFVAEMEAEA</sequence>
<gene>
    <name evidence="3" type="ORF">D7D52_34095</name>
</gene>
<name>A0A386ZMU5_9NOCA</name>
<keyword evidence="1" id="KW-0175">Coiled coil</keyword>
<evidence type="ECO:0000256" key="1">
    <source>
        <dbReference type="SAM" id="Coils"/>
    </source>
</evidence>
<feature type="compositionally biased region" description="Polar residues" evidence="2">
    <location>
        <begin position="225"/>
        <end position="265"/>
    </location>
</feature>
<evidence type="ECO:0000313" key="3">
    <source>
        <dbReference type="EMBL" id="AYF78019.1"/>
    </source>
</evidence>
<dbReference type="KEGG" id="nyu:D7D52_34095"/>
<dbReference type="RefSeq" id="WP_120743059.1">
    <property type="nucleotide sequence ID" value="NZ_CP032568.1"/>
</dbReference>
<protein>
    <submittedName>
        <fullName evidence="3">Uncharacterized protein</fullName>
    </submittedName>
</protein>
<feature type="compositionally biased region" description="Low complexity" evidence="2">
    <location>
        <begin position="268"/>
        <end position="278"/>
    </location>
</feature>
<evidence type="ECO:0000256" key="2">
    <source>
        <dbReference type="SAM" id="MobiDB-lite"/>
    </source>
</evidence>
<organism evidence="3 4">
    <name type="scientific">Nocardia yunnanensis</name>
    <dbReference type="NCBI Taxonomy" id="2382165"/>
    <lineage>
        <taxon>Bacteria</taxon>
        <taxon>Bacillati</taxon>
        <taxon>Actinomycetota</taxon>
        <taxon>Actinomycetes</taxon>
        <taxon>Mycobacteriales</taxon>
        <taxon>Nocardiaceae</taxon>
        <taxon>Nocardia</taxon>
    </lineage>
</organism>